<dbReference type="Proteomes" id="UP000314982">
    <property type="component" value="Unassembled WGS sequence"/>
</dbReference>
<accession>A0A4W5MUB7</accession>
<reference evidence="2" key="1">
    <citation type="submission" date="2018-06" db="EMBL/GenBank/DDBJ databases">
        <title>Genome assembly of Danube salmon.</title>
        <authorList>
            <person name="Macqueen D.J."/>
            <person name="Gundappa M.K."/>
        </authorList>
    </citation>
    <scope>NUCLEOTIDE SEQUENCE [LARGE SCALE GENOMIC DNA]</scope>
</reference>
<organism evidence="1 2">
    <name type="scientific">Hucho hucho</name>
    <name type="common">huchen</name>
    <dbReference type="NCBI Taxonomy" id="62062"/>
    <lineage>
        <taxon>Eukaryota</taxon>
        <taxon>Metazoa</taxon>
        <taxon>Chordata</taxon>
        <taxon>Craniata</taxon>
        <taxon>Vertebrata</taxon>
        <taxon>Euteleostomi</taxon>
        <taxon>Actinopterygii</taxon>
        <taxon>Neopterygii</taxon>
        <taxon>Teleostei</taxon>
        <taxon>Protacanthopterygii</taxon>
        <taxon>Salmoniformes</taxon>
        <taxon>Salmonidae</taxon>
        <taxon>Salmoninae</taxon>
        <taxon>Hucho</taxon>
    </lineage>
</organism>
<dbReference type="GeneTree" id="ENSGT01150000288489"/>
<dbReference type="Ensembl" id="ENSHHUT00000043637.1">
    <property type="protein sequence ID" value="ENSHHUP00000042037.1"/>
    <property type="gene ID" value="ENSHHUG00000025943.1"/>
</dbReference>
<keyword evidence="2" id="KW-1185">Reference proteome</keyword>
<sequence length="130" mass="14778">MYEVCVNGHGDEYIIIGRSYPVSAPAPVCCDAEFADCQLYINTWTNPLSTPCVVERYIFLASCYCPGHPHRLARPLCCHQRHGTTQPSYRSGRRCDLSPRDEHTLVRKVQINPRTTAKDLVKMPEEIDII</sequence>
<dbReference type="AlphaFoldDB" id="A0A4W5MUB7"/>
<protein>
    <submittedName>
        <fullName evidence="1">Uncharacterized protein</fullName>
    </submittedName>
</protein>
<reference evidence="1" key="3">
    <citation type="submission" date="2025-09" db="UniProtKB">
        <authorList>
            <consortium name="Ensembl"/>
        </authorList>
    </citation>
    <scope>IDENTIFICATION</scope>
</reference>
<name>A0A4W5MUB7_9TELE</name>
<evidence type="ECO:0000313" key="2">
    <source>
        <dbReference type="Proteomes" id="UP000314982"/>
    </source>
</evidence>
<proteinExistence type="predicted"/>
<evidence type="ECO:0000313" key="1">
    <source>
        <dbReference type="Ensembl" id="ENSHHUP00000042037.1"/>
    </source>
</evidence>
<reference evidence="1" key="2">
    <citation type="submission" date="2025-08" db="UniProtKB">
        <authorList>
            <consortium name="Ensembl"/>
        </authorList>
    </citation>
    <scope>IDENTIFICATION</scope>
</reference>